<sequence>MKRRVDEYEWHITGKASRYTFMFYSTCLLIWTFYDMITKGKTGWEFPIMATGSAIFFAICAWEKRKLKNLEDDE</sequence>
<feature type="transmembrane region" description="Helical" evidence="1">
    <location>
        <begin position="43"/>
        <end position="62"/>
    </location>
</feature>
<evidence type="ECO:0000313" key="3">
    <source>
        <dbReference type="Proteomes" id="UP001372526"/>
    </source>
</evidence>
<name>A0ABU8FEX4_9BACI</name>
<reference evidence="2 3" key="1">
    <citation type="submission" date="2024-01" db="EMBL/GenBank/DDBJ databases">
        <title>Seven novel Bacillus-like species.</title>
        <authorList>
            <person name="Liu G."/>
        </authorList>
    </citation>
    <scope>NUCLEOTIDE SEQUENCE [LARGE SCALE GENOMIC DNA]</scope>
    <source>
        <strain evidence="2 3">FJAT-51639</strain>
    </source>
</reference>
<dbReference type="RefSeq" id="WP_336471994.1">
    <property type="nucleotide sequence ID" value="NZ_JBAWSX010000003.1"/>
</dbReference>
<evidence type="ECO:0000313" key="2">
    <source>
        <dbReference type="EMBL" id="MEI4801242.1"/>
    </source>
</evidence>
<gene>
    <name evidence="2" type="ORF">WAZ07_07850</name>
</gene>
<protein>
    <submittedName>
        <fullName evidence="2">Uncharacterized protein</fullName>
    </submittedName>
</protein>
<feature type="transmembrane region" description="Helical" evidence="1">
    <location>
        <begin position="21"/>
        <end position="37"/>
    </location>
</feature>
<keyword evidence="3" id="KW-1185">Reference proteome</keyword>
<comment type="caution">
    <text evidence="2">The sequence shown here is derived from an EMBL/GenBank/DDBJ whole genome shotgun (WGS) entry which is preliminary data.</text>
</comment>
<keyword evidence="1" id="KW-1133">Transmembrane helix</keyword>
<dbReference type="Proteomes" id="UP001372526">
    <property type="component" value="Unassembled WGS sequence"/>
</dbReference>
<organism evidence="2 3">
    <name type="scientific">Bacillus bruguierae</name>
    <dbReference type="NCBI Taxonomy" id="3127667"/>
    <lineage>
        <taxon>Bacteria</taxon>
        <taxon>Bacillati</taxon>
        <taxon>Bacillota</taxon>
        <taxon>Bacilli</taxon>
        <taxon>Bacillales</taxon>
        <taxon>Bacillaceae</taxon>
        <taxon>Bacillus</taxon>
    </lineage>
</organism>
<keyword evidence="1" id="KW-0472">Membrane</keyword>
<keyword evidence="1" id="KW-0812">Transmembrane</keyword>
<accession>A0ABU8FEX4</accession>
<evidence type="ECO:0000256" key="1">
    <source>
        <dbReference type="SAM" id="Phobius"/>
    </source>
</evidence>
<dbReference type="EMBL" id="JBAWSX010000003">
    <property type="protein sequence ID" value="MEI4801242.1"/>
    <property type="molecule type" value="Genomic_DNA"/>
</dbReference>
<proteinExistence type="predicted"/>